<protein>
    <recommendedName>
        <fullName evidence="7">HAT C-terminal dimerisation domain-containing protein</fullName>
    </recommendedName>
</protein>
<evidence type="ECO:0000256" key="4">
    <source>
        <dbReference type="ARBA" id="ARBA00022833"/>
    </source>
</evidence>
<dbReference type="InterPro" id="IPR012337">
    <property type="entry name" value="RNaseH-like_sf"/>
</dbReference>
<accession>A0A9P3USX2</accession>
<proteinExistence type="predicted"/>
<evidence type="ECO:0000256" key="2">
    <source>
        <dbReference type="ARBA" id="ARBA00022723"/>
    </source>
</evidence>
<organism evidence="8 9">
    <name type="scientific">Lyophyllum shimeji</name>
    <name type="common">Hon-shimeji</name>
    <name type="synonym">Tricholoma shimeji</name>
    <dbReference type="NCBI Taxonomy" id="47721"/>
    <lineage>
        <taxon>Eukaryota</taxon>
        <taxon>Fungi</taxon>
        <taxon>Dikarya</taxon>
        <taxon>Basidiomycota</taxon>
        <taxon>Agaricomycotina</taxon>
        <taxon>Agaricomycetes</taxon>
        <taxon>Agaricomycetidae</taxon>
        <taxon>Agaricales</taxon>
        <taxon>Tricholomatineae</taxon>
        <taxon>Lyophyllaceae</taxon>
        <taxon>Lyophyllum</taxon>
    </lineage>
</organism>
<keyword evidence="6" id="KW-0175">Coiled coil</keyword>
<evidence type="ECO:0000256" key="3">
    <source>
        <dbReference type="ARBA" id="ARBA00022771"/>
    </source>
</evidence>
<dbReference type="EMBL" id="BRPK01000015">
    <property type="protein sequence ID" value="GLB44048.1"/>
    <property type="molecule type" value="Genomic_DNA"/>
</dbReference>
<dbReference type="PANTHER" id="PTHR46481">
    <property type="entry name" value="ZINC FINGER BED DOMAIN-CONTAINING PROTEIN 4"/>
    <property type="match status" value="1"/>
</dbReference>
<evidence type="ECO:0000313" key="9">
    <source>
        <dbReference type="Proteomes" id="UP001063166"/>
    </source>
</evidence>
<feature type="domain" description="HAT C-terminal dimerisation" evidence="7">
    <location>
        <begin position="331"/>
        <end position="388"/>
    </location>
</feature>
<dbReference type="AlphaFoldDB" id="A0A9P3USX2"/>
<keyword evidence="2" id="KW-0479">Metal-binding</keyword>
<keyword evidence="4" id="KW-0862">Zinc</keyword>
<dbReference type="GO" id="GO:0008270">
    <property type="term" value="F:zinc ion binding"/>
    <property type="evidence" value="ECO:0007669"/>
    <property type="project" value="UniProtKB-KW"/>
</dbReference>
<gene>
    <name evidence="8" type="ORF">LshimejAT787_1502320</name>
</gene>
<evidence type="ECO:0000256" key="1">
    <source>
        <dbReference type="ARBA" id="ARBA00004123"/>
    </source>
</evidence>
<dbReference type="SUPFAM" id="SSF53098">
    <property type="entry name" value="Ribonuclease H-like"/>
    <property type="match status" value="1"/>
</dbReference>
<evidence type="ECO:0000256" key="6">
    <source>
        <dbReference type="SAM" id="Coils"/>
    </source>
</evidence>
<comment type="subcellular location">
    <subcellularLocation>
        <location evidence="1">Nucleus</location>
    </subcellularLocation>
</comment>
<dbReference type="PANTHER" id="PTHR46481:SF10">
    <property type="entry name" value="ZINC FINGER BED DOMAIN-CONTAINING PROTEIN 39"/>
    <property type="match status" value="1"/>
</dbReference>
<evidence type="ECO:0000259" key="7">
    <source>
        <dbReference type="Pfam" id="PF05699"/>
    </source>
</evidence>
<comment type="caution">
    <text evidence="8">The sequence shown here is derived from an EMBL/GenBank/DDBJ whole genome shotgun (WGS) entry which is preliminary data.</text>
</comment>
<name>A0A9P3USX2_LYOSH</name>
<dbReference type="GO" id="GO:0005634">
    <property type="term" value="C:nucleus"/>
    <property type="evidence" value="ECO:0007669"/>
    <property type="project" value="UniProtKB-SubCell"/>
</dbReference>
<sequence length="394" mass="45497">MIDELVHLLTNFPGAANRTRCFAHIINLVAKSLLRQFDVPKKKADEALEQAEKDLLRLAKDIELEDAETRATAEGDLEDDDIDGWVDEVALLTKEEAEKLSESVRPVRLVLVKIRKIAFKIVHSTTILLPKWRRVVAADPELTDRLIPRDVSTRWNSTFDMLNTALEYRKAVDAMTNDRANGLRDYELSRQEWKIAAQLRDVLEIFKHATTFFSRSVPNLATVIPAMDLIDQKFTTGSLDKNYEPAIRVSLDIAKKTLNHYYTKTDESAVYRIAMVLHPRHKLVYFKNNGWEPEWIETAKRFPQPSQNLSGNIFDNLDALAPPAQADLRDELDRYLSTDVEKTDDVILWWVERRAMYPRLSRMALDYLTIPATSVEVERVFSRGRLLLSHYYCH</sequence>
<dbReference type="InterPro" id="IPR052035">
    <property type="entry name" value="ZnF_BED_domain_contain"/>
</dbReference>
<dbReference type="GO" id="GO:0046983">
    <property type="term" value="F:protein dimerization activity"/>
    <property type="evidence" value="ECO:0007669"/>
    <property type="project" value="InterPro"/>
</dbReference>
<keyword evidence="9" id="KW-1185">Reference proteome</keyword>
<dbReference type="Proteomes" id="UP001063166">
    <property type="component" value="Unassembled WGS sequence"/>
</dbReference>
<reference evidence="8" key="1">
    <citation type="submission" date="2022-07" db="EMBL/GenBank/DDBJ databases">
        <title>The genome of Lyophyllum shimeji provides insight into the initial evolution of ectomycorrhizal fungal genome.</title>
        <authorList>
            <person name="Kobayashi Y."/>
            <person name="Shibata T."/>
            <person name="Hirakawa H."/>
            <person name="Shigenobu S."/>
            <person name="Nishiyama T."/>
            <person name="Yamada A."/>
            <person name="Hasebe M."/>
            <person name="Kawaguchi M."/>
        </authorList>
    </citation>
    <scope>NUCLEOTIDE SEQUENCE</scope>
    <source>
        <strain evidence="8">AT787</strain>
    </source>
</reference>
<evidence type="ECO:0000256" key="5">
    <source>
        <dbReference type="ARBA" id="ARBA00023242"/>
    </source>
</evidence>
<dbReference type="InterPro" id="IPR008906">
    <property type="entry name" value="HATC_C_dom"/>
</dbReference>
<feature type="coiled-coil region" evidence="6">
    <location>
        <begin position="41"/>
        <end position="68"/>
    </location>
</feature>
<dbReference type="OrthoDB" id="3252425at2759"/>
<keyword evidence="5" id="KW-0539">Nucleus</keyword>
<evidence type="ECO:0000313" key="8">
    <source>
        <dbReference type="EMBL" id="GLB44048.1"/>
    </source>
</evidence>
<dbReference type="Pfam" id="PF05699">
    <property type="entry name" value="Dimer_Tnp_hAT"/>
    <property type="match status" value="1"/>
</dbReference>
<keyword evidence="3" id="KW-0863">Zinc-finger</keyword>